<protein>
    <recommendedName>
        <fullName evidence="4">(2Fe-2S) ferredoxin domain-containing protein</fullName>
    </recommendedName>
</protein>
<feature type="compositionally biased region" description="Basic and acidic residues" evidence="1">
    <location>
        <begin position="25"/>
        <end position="35"/>
    </location>
</feature>
<dbReference type="EMBL" id="AGNL01040170">
    <property type="protein sequence ID" value="EJK52258.1"/>
    <property type="molecule type" value="Genomic_DNA"/>
</dbReference>
<organism evidence="2 3">
    <name type="scientific">Thalassiosira oceanica</name>
    <name type="common">Marine diatom</name>
    <dbReference type="NCBI Taxonomy" id="159749"/>
    <lineage>
        <taxon>Eukaryota</taxon>
        <taxon>Sar</taxon>
        <taxon>Stramenopiles</taxon>
        <taxon>Ochrophyta</taxon>
        <taxon>Bacillariophyta</taxon>
        <taxon>Coscinodiscophyceae</taxon>
        <taxon>Thalassiosirophycidae</taxon>
        <taxon>Thalassiosirales</taxon>
        <taxon>Thalassiosiraceae</taxon>
        <taxon>Thalassiosira</taxon>
    </lineage>
</organism>
<evidence type="ECO:0000256" key="1">
    <source>
        <dbReference type="SAM" id="MobiDB-lite"/>
    </source>
</evidence>
<accession>K0REZ3</accession>
<sequence>METSIDGARLEMPLAMIAMTDSDEERSSPAEESRSPKAVRVEVCLGPDCQGGATLLEIEELVSLRTSRASKPCEVTVGSTGCRDFCTVGPNVYVKSDVEDDHFTRVGSPQACRRVVSSILADDTSDDALSSTQALLRRREDGIRWRRHKERVCREKRLGVLKRKVK</sequence>
<name>K0REZ3_THAOC</name>
<dbReference type="Gene3D" id="3.40.30.10">
    <property type="entry name" value="Glutaredoxin"/>
    <property type="match status" value="1"/>
</dbReference>
<dbReference type="CDD" id="cd02980">
    <property type="entry name" value="TRX_Fd_family"/>
    <property type="match status" value="1"/>
</dbReference>
<comment type="caution">
    <text evidence="2">The sequence shown here is derived from an EMBL/GenBank/DDBJ whole genome shotgun (WGS) entry which is preliminary data.</text>
</comment>
<dbReference type="SUPFAM" id="SSF52833">
    <property type="entry name" value="Thioredoxin-like"/>
    <property type="match status" value="1"/>
</dbReference>
<dbReference type="OrthoDB" id="10627477at2759"/>
<evidence type="ECO:0000313" key="3">
    <source>
        <dbReference type="Proteomes" id="UP000266841"/>
    </source>
</evidence>
<dbReference type="Proteomes" id="UP000266841">
    <property type="component" value="Unassembled WGS sequence"/>
</dbReference>
<gene>
    <name evidence="2" type="ORF">THAOC_28492</name>
</gene>
<evidence type="ECO:0000313" key="2">
    <source>
        <dbReference type="EMBL" id="EJK52258.1"/>
    </source>
</evidence>
<feature type="region of interest" description="Disordered" evidence="1">
    <location>
        <begin position="1"/>
        <end position="37"/>
    </location>
</feature>
<dbReference type="InterPro" id="IPR036249">
    <property type="entry name" value="Thioredoxin-like_sf"/>
</dbReference>
<reference evidence="2 3" key="1">
    <citation type="journal article" date="2012" name="Genome Biol.">
        <title>Genome and low-iron response of an oceanic diatom adapted to chronic iron limitation.</title>
        <authorList>
            <person name="Lommer M."/>
            <person name="Specht M."/>
            <person name="Roy A.S."/>
            <person name="Kraemer L."/>
            <person name="Andreson R."/>
            <person name="Gutowska M.A."/>
            <person name="Wolf J."/>
            <person name="Bergner S.V."/>
            <person name="Schilhabel M.B."/>
            <person name="Klostermeier U.C."/>
            <person name="Beiko R.G."/>
            <person name="Rosenstiel P."/>
            <person name="Hippler M."/>
            <person name="Laroche J."/>
        </authorList>
    </citation>
    <scope>NUCLEOTIDE SEQUENCE [LARGE SCALE GENOMIC DNA]</scope>
    <source>
        <strain evidence="2 3">CCMP1005</strain>
    </source>
</reference>
<evidence type="ECO:0008006" key="4">
    <source>
        <dbReference type="Google" id="ProtNLM"/>
    </source>
</evidence>
<keyword evidence="3" id="KW-1185">Reference proteome</keyword>
<proteinExistence type="predicted"/>
<dbReference type="AlphaFoldDB" id="K0REZ3"/>